<comment type="subcellular location">
    <subcellularLocation>
        <location evidence="1">Membrane</location>
        <topology evidence="1">Multi-pass membrane protein</topology>
    </subcellularLocation>
</comment>
<dbReference type="Proteomes" id="UP000007879">
    <property type="component" value="Unassembled WGS sequence"/>
</dbReference>
<evidence type="ECO:0000256" key="5">
    <source>
        <dbReference type="ARBA" id="ARBA00023136"/>
    </source>
</evidence>
<keyword evidence="4 6" id="KW-1133">Transmembrane helix</keyword>
<gene>
    <name evidence="7" type="primary">109586652</name>
</gene>
<keyword evidence="8" id="KW-1185">Reference proteome</keyword>
<name>A0A1X7TQ23_AMPQE</name>
<dbReference type="OrthoDB" id="432685at2759"/>
<dbReference type="InParanoid" id="A0A1X7TQ23"/>
<proteinExistence type="inferred from homology"/>
<dbReference type="GO" id="GO:0016020">
    <property type="term" value="C:membrane"/>
    <property type="evidence" value="ECO:0007669"/>
    <property type="project" value="UniProtKB-SubCell"/>
</dbReference>
<keyword evidence="3 6" id="KW-0812">Transmembrane</keyword>
<evidence type="ECO:0000256" key="3">
    <source>
        <dbReference type="ARBA" id="ARBA00022692"/>
    </source>
</evidence>
<feature type="transmembrane region" description="Helical" evidence="6">
    <location>
        <begin position="116"/>
        <end position="132"/>
    </location>
</feature>
<evidence type="ECO:0000313" key="7">
    <source>
        <dbReference type="EnsemblMetazoa" id="Aqu2.1.17044_001"/>
    </source>
</evidence>
<dbReference type="KEGG" id="aqu:109586652"/>
<evidence type="ECO:0008006" key="9">
    <source>
        <dbReference type="Google" id="ProtNLM"/>
    </source>
</evidence>
<dbReference type="PANTHER" id="PTHR13163:SF2">
    <property type="entry name" value="TRANSMEMBRANE PROTEIN 35B"/>
    <property type="match status" value="1"/>
</dbReference>
<evidence type="ECO:0000256" key="4">
    <source>
        <dbReference type="ARBA" id="ARBA00022989"/>
    </source>
</evidence>
<dbReference type="EnsemblMetazoa" id="XM_020002857.1">
    <property type="protein sequence ID" value="XP_019858416.1"/>
    <property type="gene ID" value="LOC109586652"/>
</dbReference>
<evidence type="ECO:0000256" key="1">
    <source>
        <dbReference type="ARBA" id="ARBA00004141"/>
    </source>
</evidence>
<reference evidence="7" key="2">
    <citation type="submission" date="2017-05" db="UniProtKB">
        <authorList>
            <consortium name="EnsemblMetazoa"/>
        </authorList>
    </citation>
    <scope>IDENTIFICATION</scope>
</reference>
<accession>A0A1X7TQ23</accession>
<evidence type="ECO:0000256" key="6">
    <source>
        <dbReference type="SAM" id="Phobius"/>
    </source>
</evidence>
<dbReference type="AlphaFoldDB" id="A0A1X7TQ23"/>
<sequence>MGALKRYSYSVSTVLLVLLFGAAGVFKVLPVFIDMPGNDMPVQFRRYVRTPPLSYIKVHPDLYMFSVGLSELIAAGIIILASRGGRAQTLATYYLGIVMIGAAYTHAMVGDPVEKFGGVLMGSVLVLVRLYSMNKLKFKFD</sequence>
<dbReference type="InterPro" id="IPR040399">
    <property type="entry name" value="TMEM35A/B"/>
</dbReference>
<evidence type="ECO:0000313" key="8">
    <source>
        <dbReference type="Proteomes" id="UP000007879"/>
    </source>
</evidence>
<protein>
    <recommendedName>
        <fullName evidence="9">Transmembrane protein 35A</fullName>
    </recommendedName>
</protein>
<comment type="similarity">
    <text evidence="2">Belongs to the DoxX family.</text>
</comment>
<feature type="transmembrane region" description="Helical" evidence="6">
    <location>
        <begin position="12"/>
        <end position="33"/>
    </location>
</feature>
<reference evidence="8" key="1">
    <citation type="journal article" date="2010" name="Nature">
        <title>The Amphimedon queenslandica genome and the evolution of animal complexity.</title>
        <authorList>
            <person name="Srivastava M."/>
            <person name="Simakov O."/>
            <person name="Chapman J."/>
            <person name="Fahey B."/>
            <person name="Gauthier M.E."/>
            <person name="Mitros T."/>
            <person name="Richards G.S."/>
            <person name="Conaco C."/>
            <person name="Dacre M."/>
            <person name="Hellsten U."/>
            <person name="Larroux C."/>
            <person name="Putnam N.H."/>
            <person name="Stanke M."/>
            <person name="Adamska M."/>
            <person name="Darling A."/>
            <person name="Degnan S.M."/>
            <person name="Oakley T.H."/>
            <person name="Plachetzki D.C."/>
            <person name="Zhai Y."/>
            <person name="Adamski M."/>
            <person name="Calcino A."/>
            <person name="Cummins S.F."/>
            <person name="Goodstein D.M."/>
            <person name="Harris C."/>
            <person name="Jackson D.J."/>
            <person name="Leys S.P."/>
            <person name="Shu S."/>
            <person name="Woodcroft B.J."/>
            <person name="Vervoort M."/>
            <person name="Kosik K.S."/>
            <person name="Manning G."/>
            <person name="Degnan B.M."/>
            <person name="Rokhsar D.S."/>
        </authorList>
    </citation>
    <scope>NUCLEOTIDE SEQUENCE [LARGE SCALE GENOMIC DNA]</scope>
</reference>
<feature type="transmembrane region" description="Helical" evidence="6">
    <location>
        <begin position="62"/>
        <end position="81"/>
    </location>
</feature>
<dbReference type="PANTHER" id="PTHR13163">
    <property type="entry name" value="SPINAL CORD EXPRESSION PROTEIN 4"/>
    <property type="match status" value="1"/>
</dbReference>
<evidence type="ECO:0000256" key="2">
    <source>
        <dbReference type="ARBA" id="ARBA00006679"/>
    </source>
</evidence>
<keyword evidence="5 6" id="KW-0472">Membrane</keyword>
<organism evidence="7">
    <name type="scientific">Amphimedon queenslandica</name>
    <name type="common">Sponge</name>
    <dbReference type="NCBI Taxonomy" id="400682"/>
    <lineage>
        <taxon>Eukaryota</taxon>
        <taxon>Metazoa</taxon>
        <taxon>Porifera</taxon>
        <taxon>Demospongiae</taxon>
        <taxon>Heteroscleromorpha</taxon>
        <taxon>Haplosclerida</taxon>
        <taxon>Niphatidae</taxon>
        <taxon>Amphimedon</taxon>
    </lineage>
</organism>
<dbReference type="EnsemblMetazoa" id="Aqu2.1.17044_001">
    <property type="protein sequence ID" value="Aqu2.1.17044_001"/>
    <property type="gene ID" value="Aqu2.1.17044"/>
</dbReference>
<feature type="transmembrane region" description="Helical" evidence="6">
    <location>
        <begin position="93"/>
        <end position="110"/>
    </location>
</feature>